<accession>A0AAW0R611</accession>
<dbReference type="Proteomes" id="UP001392437">
    <property type="component" value="Unassembled WGS sequence"/>
</dbReference>
<organism evidence="1 2">
    <name type="scientific">Apiospora kogelbergensis</name>
    <dbReference type="NCBI Taxonomy" id="1337665"/>
    <lineage>
        <taxon>Eukaryota</taxon>
        <taxon>Fungi</taxon>
        <taxon>Dikarya</taxon>
        <taxon>Ascomycota</taxon>
        <taxon>Pezizomycotina</taxon>
        <taxon>Sordariomycetes</taxon>
        <taxon>Xylariomycetidae</taxon>
        <taxon>Amphisphaeriales</taxon>
        <taxon>Apiosporaceae</taxon>
        <taxon>Apiospora</taxon>
    </lineage>
</organism>
<gene>
    <name evidence="1" type="ORF">PG999_001593</name>
</gene>
<name>A0AAW0R611_9PEZI</name>
<dbReference type="AlphaFoldDB" id="A0AAW0R611"/>
<evidence type="ECO:0000313" key="1">
    <source>
        <dbReference type="EMBL" id="KAK8129213.1"/>
    </source>
</evidence>
<dbReference type="EMBL" id="JAQQWP010000002">
    <property type="protein sequence ID" value="KAK8129213.1"/>
    <property type="molecule type" value="Genomic_DNA"/>
</dbReference>
<proteinExistence type="predicted"/>
<protein>
    <submittedName>
        <fullName evidence="1">Uncharacterized protein</fullName>
    </submittedName>
</protein>
<reference evidence="1 2" key="1">
    <citation type="submission" date="2023-01" db="EMBL/GenBank/DDBJ databases">
        <title>Analysis of 21 Apiospora genomes using comparative genomics revels a genus with tremendous synthesis potential of carbohydrate active enzymes and secondary metabolites.</title>
        <authorList>
            <person name="Sorensen T."/>
        </authorList>
    </citation>
    <scope>NUCLEOTIDE SEQUENCE [LARGE SCALE GENOMIC DNA]</scope>
    <source>
        <strain evidence="1 2">CBS 117206</strain>
    </source>
</reference>
<comment type="caution">
    <text evidence="1">The sequence shown here is derived from an EMBL/GenBank/DDBJ whole genome shotgun (WGS) entry which is preliminary data.</text>
</comment>
<evidence type="ECO:0000313" key="2">
    <source>
        <dbReference type="Proteomes" id="UP001392437"/>
    </source>
</evidence>
<sequence>MATVNLIEKQKQRKIDNIFKILIFQNDTTGSARGAAHPERLAYDDNVSNIDNAGSFLCGSH</sequence>
<keyword evidence="2" id="KW-1185">Reference proteome</keyword>